<dbReference type="Pfam" id="PF02779">
    <property type="entry name" value="Transket_pyr"/>
    <property type="match status" value="1"/>
</dbReference>
<dbReference type="FunFam" id="3.40.50.920:FF:000003">
    <property type="entry name" value="Transketolase"/>
    <property type="match status" value="1"/>
</dbReference>
<dbReference type="PANTHER" id="PTHR43522:SF2">
    <property type="entry name" value="TRANSKETOLASE 1-RELATED"/>
    <property type="match status" value="1"/>
</dbReference>
<feature type="binding site" evidence="11">
    <location>
        <position position="472"/>
    </location>
    <ligand>
        <name>substrate</name>
    </ligand>
</feature>
<feature type="binding site" evidence="12">
    <location>
        <position position="155"/>
    </location>
    <ligand>
        <name>thiamine diphosphate</name>
        <dbReference type="ChEBI" id="CHEBI:58937"/>
    </ligand>
</feature>
<feature type="binding site" evidence="11">
    <location>
        <position position="519"/>
    </location>
    <ligand>
        <name>substrate</name>
    </ligand>
</feature>
<keyword evidence="5 13" id="KW-0479">Metal-binding</keyword>
<dbReference type="CDD" id="cd02012">
    <property type="entry name" value="TPP_TK"/>
    <property type="match status" value="1"/>
</dbReference>
<gene>
    <name evidence="16" type="primary">tkt</name>
    <name evidence="16" type="ORF">DL240_10715</name>
</gene>
<feature type="binding site" evidence="12">
    <location>
        <position position="68"/>
    </location>
    <ligand>
        <name>thiamine diphosphate</name>
        <dbReference type="ChEBI" id="CHEBI:58937"/>
    </ligand>
</feature>
<dbReference type="GO" id="GO:0005829">
    <property type="term" value="C:cytosol"/>
    <property type="evidence" value="ECO:0007669"/>
    <property type="project" value="TreeGrafter"/>
</dbReference>
<dbReference type="EC" id="2.2.1.1" evidence="3 9"/>
<evidence type="ECO:0000256" key="13">
    <source>
        <dbReference type="PIRSR" id="PIRSR605478-4"/>
    </source>
</evidence>
<feature type="binding site" evidence="11">
    <location>
        <position position="356"/>
    </location>
    <ligand>
        <name>substrate</name>
    </ligand>
</feature>
<dbReference type="InterPro" id="IPR049557">
    <property type="entry name" value="Transketolase_CS"/>
</dbReference>
<feature type="binding site" evidence="11">
    <location>
        <position position="28"/>
    </location>
    <ligand>
        <name>substrate</name>
    </ligand>
</feature>
<dbReference type="EMBL" id="QHKO01000004">
    <property type="protein sequence ID" value="RAL22315.1"/>
    <property type="molecule type" value="Genomic_DNA"/>
</dbReference>
<dbReference type="InterPro" id="IPR033247">
    <property type="entry name" value="Transketolase_fam"/>
</dbReference>
<evidence type="ECO:0000313" key="16">
    <source>
        <dbReference type="EMBL" id="RAL22315.1"/>
    </source>
</evidence>
<feature type="binding site" evidence="12">
    <location>
        <position position="260"/>
    </location>
    <ligand>
        <name>thiamine diphosphate</name>
        <dbReference type="ChEBI" id="CHEBI:58937"/>
    </ligand>
</feature>
<dbReference type="SUPFAM" id="SSF52922">
    <property type="entry name" value="TK C-terminal domain-like"/>
    <property type="match status" value="1"/>
</dbReference>
<dbReference type="InterPro" id="IPR005474">
    <property type="entry name" value="Transketolase_N"/>
</dbReference>
<evidence type="ECO:0000256" key="2">
    <source>
        <dbReference type="ARBA" id="ARBA00011738"/>
    </source>
</evidence>
<keyword evidence="6 13" id="KW-0460">Magnesium</keyword>
<evidence type="ECO:0000256" key="3">
    <source>
        <dbReference type="ARBA" id="ARBA00013152"/>
    </source>
</evidence>
<dbReference type="Proteomes" id="UP000249169">
    <property type="component" value="Unassembled WGS sequence"/>
</dbReference>
<keyword evidence="4" id="KW-0808">Transferase</keyword>
<comment type="similarity">
    <text evidence="1">Belongs to the transketolase family.</text>
</comment>
<organism evidence="16 17">
    <name type="scientific">Lujinxingia litoralis</name>
    <dbReference type="NCBI Taxonomy" id="2211119"/>
    <lineage>
        <taxon>Bacteria</taxon>
        <taxon>Deltaproteobacteria</taxon>
        <taxon>Bradymonadales</taxon>
        <taxon>Lujinxingiaceae</taxon>
        <taxon>Lujinxingia</taxon>
    </lineage>
</organism>
<evidence type="ECO:0000256" key="9">
    <source>
        <dbReference type="NCBIfam" id="TIGR00232"/>
    </source>
</evidence>
<evidence type="ECO:0000256" key="4">
    <source>
        <dbReference type="ARBA" id="ARBA00022679"/>
    </source>
</evidence>
<dbReference type="CDD" id="cd07033">
    <property type="entry name" value="TPP_PYR_DXS_TK_like"/>
    <property type="match status" value="1"/>
</dbReference>
<feature type="binding site" evidence="12">
    <location>
        <position position="184"/>
    </location>
    <ligand>
        <name>thiamine diphosphate</name>
        <dbReference type="ChEBI" id="CHEBI:58937"/>
    </ligand>
</feature>
<feature type="binding site" evidence="12">
    <location>
        <begin position="117"/>
        <end position="119"/>
    </location>
    <ligand>
        <name>thiamine diphosphate</name>
        <dbReference type="ChEBI" id="CHEBI:58937"/>
    </ligand>
</feature>
<dbReference type="InterPro" id="IPR009014">
    <property type="entry name" value="Transketo_C/PFOR_II"/>
</dbReference>
<comment type="subunit">
    <text evidence="2">Homodimer.</text>
</comment>
<evidence type="ECO:0000256" key="5">
    <source>
        <dbReference type="ARBA" id="ARBA00022723"/>
    </source>
</evidence>
<dbReference type="Gene3D" id="3.40.50.920">
    <property type="match status" value="1"/>
</dbReference>
<feature type="binding site" evidence="11">
    <location>
        <position position="383"/>
    </location>
    <ligand>
        <name>substrate</name>
    </ligand>
</feature>
<protein>
    <recommendedName>
        <fullName evidence="3 9">Transketolase</fullName>
        <ecNumber evidence="3 9">2.2.1.1</ecNumber>
    </recommendedName>
</protein>
<evidence type="ECO:0000256" key="7">
    <source>
        <dbReference type="ARBA" id="ARBA00023052"/>
    </source>
</evidence>
<evidence type="ECO:0000256" key="6">
    <source>
        <dbReference type="ARBA" id="ARBA00022842"/>
    </source>
</evidence>
<keyword evidence="7 12" id="KW-0786">Thiamine pyrophosphate</keyword>
<name>A0A328C8R2_9DELT</name>
<dbReference type="Pfam" id="PF22613">
    <property type="entry name" value="Transketolase_C_1"/>
    <property type="match status" value="1"/>
</dbReference>
<dbReference type="GO" id="GO:0046872">
    <property type="term" value="F:metal ion binding"/>
    <property type="evidence" value="ECO:0007669"/>
    <property type="project" value="UniProtKB-KW"/>
</dbReference>
<evidence type="ECO:0000256" key="8">
    <source>
        <dbReference type="ARBA" id="ARBA00049473"/>
    </source>
</evidence>
<feature type="active site" description="Proton donor" evidence="10">
    <location>
        <position position="410"/>
    </location>
</feature>
<dbReference type="SUPFAM" id="SSF52518">
    <property type="entry name" value="Thiamin diphosphate-binding fold (THDP-binding)"/>
    <property type="match status" value="2"/>
</dbReference>
<dbReference type="GO" id="GO:0006098">
    <property type="term" value="P:pentose-phosphate shunt"/>
    <property type="evidence" value="ECO:0007669"/>
    <property type="project" value="TreeGrafter"/>
</dbReference>
<dbReference type="InterPro" id="IPR005478">
    <property type="entry name" value="Transketolase_bac-like"/>
</dbReference>
<dbReference type="InterPro" id="IPR055152">
    <property type="entry name" value="Transketolase-like_C_2"/>
</dbReference>
<evidence type="ECO:0000256" key="11">
    <source>
        <dbReference type="PIRSR" id="PIRSR605478-2"/>
    </source>
</evidence>
<evidence type="ECO:0000259" key="15">
    <source>
        <dbReference type="SMART" id="SM00861"/>
    </source>
</evidence>
<dbReference type="InterPro" id="IPR029061">
    <property type="entry name" value="THDP-binding"/>
</dbReference>
<feature type="binding site" evidence="13">
    <location>
        <position position="184"/>
    </location>
    <ligand>
        <name>Mg(2+)</name>
        <dbReference type="ChEBI" id="CHEBI:18420"/>
    </ligand>
</feature>
<feature type="binding site" evidence="11">
    <location>
        <position position="468"/>
    </location>
    <ligand>
        <name>substrate</name>
    </ligand>
</feature>
<evidence type="ECO:0000313" key="17">
    <source>
        <dbReference type="Proteomes" id="UP000249169"/>
    </source>
</evidence>
<dbReference type="FunFam" id="3.40.50.970:FF:000003">
    <property type="entry name" value="Transketolase"/>
    <property type="match status" value="1"/>
</dbReference>
<evidence type="ECO:0000256" key="10">
    <source>
        <dbReference type="PIRSR" id="PIRSR605478-1"/>
    </source>
</evidence>
<dbReference type="OrthoDB" id="8732661at2"/>
<dbReference type="GO" id="GO:0004802">
    <property type="term" value="F:transketolase activity"/>
    <property type="evidence" value="ECO:0007669"/>
    <property type="project" value="UniProtKB-UniRule"/>
</dbReference>
<proteinExistence type="inferred from homology"/>
<dbReference type="NCBIfam" id="TIGR00232">
    <property type="entry name" value="tktlase_bact"/>
    <property type="match status" value="1"/>
</dbReference>
<reference evidence="16 17" key="1">
    <citation type="submission" date="2018-05" db="EMBL/GenBank/DDBJ databases">
        <title>Lujinxingia marina gen. nov. sp. nov., a new facultative anaerobic member of the class Deltaproteobacteria, and proposal of Lujinxingaceae fam. nov.</title>
        <authorList>
            <person name="Li C.-M."/>
        </authorList>
    </citation>
    <scope>NUCLEOTIDE SEQUENCE [LARGE SCALE GENOMIC DNA]</scope>
    <source>
        <strain evidence="16 17">B210</strain>
    </source>
</reference>
<evidence type="ECO:0000256" key="14">
    <source>
        <dbReference type="PIRSR" id="PIRSR605478-5"/>
    </source>
</evidence>
<dbReference type="FunFam" id="3.40.50.970:FF:000004">
    <property type="entry name" value="Transketolase"/>
    <property type="match status" value="1"/>
</dbReference>
<dbReference type="PANTHER" id="PTHR43522">
    <property type="entry name" value="TRANSKETOLASE"/>
    <property type="match status" value="1"/>
</dbReference>
<feature type="site" description="Important for catalytic activity" evidence="14">
    <location>
        <position position="28"/>
    </location>
</feature>
<dbReference type="PROSITE" id="PS00801">
    <property type="entry name" value="TRANSKETOLASE_1"/>
    <property type="match status" value="1"/>
</dbReference>
<comment type="catalytic activity">
    <reaction evidence="8">
        <text>D-sedoheptulose 7-phosphate + D-glyceraldehyde 3-phosphate = aldehydo-D-ribose 5-phosphate + D-xylulose 5-phosphate</text>
        <dbReference type="Rhea" id="RHEA:10508"/>
        <dbReference type="ChEBI" id="CHEBI:57483"/>
        <dbReference type="ChEBI" id="CHEBI:57737"/>
        <dbReference type="ChEBI" id="CHEBI:58273"/>
        <dbReference type="ChEBI" id="CHEBI:59776"/>
        <dbReference type="EC" id="2.2.1.1"/>
    </reaction>
</comment>
<comment type="caution">
    <text evidence="16">The sequence shown here is derived from an EMBL/GenBank/DDBJ whole genome shotgun (WGS) entry which is preliminary data.</text>
</comment>
<feature type="binding site" evidence="13">
    <location>
        <position position="154"/>
    </location>
    <ligand>
        <name>Mg(2+)</name>
        <dbReference type="ChEBI" id="CHEBI:18420"/>
    </ligand>
</feature>
<comment type="cofactor">
    <cofactor evidence="13">
        <name>Mg(2+)</name>
        <dbReference type="ChEBI" id="CHEBI:18420"/>
    </cofactor>
    <text evidence="13">Binds 1 Mg(2+) ion per subunit. Can also utilize other divalent metal cations, such as Ca(2+), Mn(2+) and Co(2+).</text>
</comment>
<evidence type="ECO:0000256" key="1">
    <source>
        <dbReference type="ARBA" id="ARBA00007131"/>
    </source>
</evidence>
<feature type="domain" description="Transketolase-like pyrimidine-binding" evidence="15">
    <location>
        <begin position="353"/>
        <end position="524"/>
    </location>
</feature>
<dbReference type="RefSeq" id="WP_111729886.1">
    <property type="nucleotide sequence ID" value="NZ_QHKO01000004.1"/>
</dbReference>
<feature type="binding site" evidence="12">
    <location>
        <position position="436"/>
    </location>
    <ligand>
        <name>thiamine diphosphate</name>
        <dbReference type="ChEBI" id="CHEBI:58937"/>
    </ligand>
</feature>
<comment type="cofactor">
    <cofactor evidence="12">
        <name>thiamine diphosphate</name>
        <dbReference type="ChEBI" id="CHEBI:58937"/>
    </cofactor>
    <text evidence="12">Binds 1 thiamine pyrophosphate per subunit. During the reaction, the substrate forms a covalent intermediate with the cofactor.</text>
</comment>
<feature type="binding site" evidence="13">
    <location>
        <position position="186"/>
    </location>
    <ligand>
        <name>Mg(2+)</name>
        <dbReference type="ChEBI" id="CHEBI:18420"/>
    </ligand>
</feature>
<dbReference type="Pfam" id="PF00456">
    <property type="entry name" value="Transketolase_N"/>
    <property type="match status" value="1"/>
</dbReference>
<feature type="binding site" evidence="11">
    <location>
        <position position="260"/>
    </location>
    <ligand>
        <name>substrate</name>
    </ligand>
</feature>
<sequence>MTDSITTLSINTIRTLSIDAVQAANSGHPGAPMGLAAVAYAIWQKHLRHDPSDPSWFNRDRFVLSNGHASMLLYSLLHLTGYEAMTLEQIKNFRQWGSLTPGHPEAELTPGVETTTGPLGQGFATAVGMAIAEAHLNARYQGVVDHYTFGICSDGDLMEGISHEAASLAGHLGLGKLIFLYDDNEITIDGRTDIAFTEDTTARFEAYGWQVLSVDDGNDVEAIDQAIVAARAESARPTLIRVKTVIGYGSPNKADTSSVHGSPLGDAEIALTKEALGWPYTERFVVPDEVREHMAGSAAARAGEARRAWEARLDTLKSESPEAYVELMRRISGELPEDWAESLPRFEPSEKGMATRASGGKVIEKIYEVLPELVGGSADLAGSNKTLFPKFGEISRGEYAGQNLHFGIREHAMAAAVNGMCLHGGVRGFGATFLVFADYMRPALRLAALMHVPQVMVFTHDSIGLGEDGPTHQPIEHLMSLRAMPNYWVLRPGDAEEVRQCWELAMERDQGPAGLVLTRQNVPTFDRQALQSQGDATQGAYILADGCPDEEPEALILATGSEVTIAVEAFGKLQAQGKKVRVISMPCWERFEQQDAAYRESVLPTAVTRRVAIEAGATLGWERYTGTQGCTLGLDHFGASAPYEELYEKFGLTAEKIVEVVNAP</sequence>
<feature type="binding site" evidence="11">
    <location>
        <position position="460"/>
    </location>
    <ligand>
        <name>substrate</name>
    </ligand>
</feature>
<feature type="site" description="Important for catalytic activity" evidence="14">
    <location>
        <position position="260"/>
    </location>
</feature>
<keyword evidence="17" id="KW-1185">Reference proteome</keyword>
<dbReference type="InterPro" id="IPR005475">
    <property type="entry name" value="Transketolase-like_Pyr-bd"/>
</dbReference>
<dbReference type="Gene3D" id="3.40.50.970">
    <property type="match status" value="2"/>
</dbReference>
<dbReference type="SMART" id="SM00861">
    <property type="entry name" value="Transket_pyr"/>
    <property type="match status" value="1"/>
</dbReference>
<evidence type="ECO:0000256" key="12">
    <source>
        <dbReference type="PIRSR" id="PIRSR605478-3"/>
    </source>
</evidence>
<dbReference type="AlphaFoldDB" id="A0A328C8R2"/>
<accession>A0A328C8R2</accession>